<accession>A0A9Q0LM82</accession>
<keyword evidence="2" id="KW-1185">Reference proteome</keyword>
<proteinExistence type="predicted"/>
<gene>
    <name evidence="1" type="ORF">M0811_07678</name>
</gene>
<organism evidence="1 2">
    <name type="scientific">Anaeramoeba ignava</name>
    <name type="common">Anaerobic marine amoeba</name>
    <dbReference type="NCBI Taxonomy" id="1746090"/>
    <lineage>
        <taxon>Eukaryota</taxon>
        <taxon>Metamonada</taxon>
        <taxon>Anaeramoebidae</taxon>
        <taxon>Anaeramoeba</taxon>
    </lineage>
</organism>
<name>A0A9Q0LM82_ANAIG</name>
<dbReference type="Proteomes" id="UP001149090">
    <property type="component" value="Unassembled WGS sequence"/>
</dbReference>
<evidence type="ECO:0000313" key="2">
    <source>
        <dbReference type="Proteomes" id="UP001149090"/>
    </source>
</evidence>
<comment type="caution">
    <text evidence="1">The sequence shown here is derived from an EMBL/GenBank/DDBJ whole genome shotgun (WGS) entry which is preliminary data.</text>
</comment>
<evidence type="ECO:0000313" key="1">
    <source>
        <dbReference type="EMBL" id="KAJ5074974.1"/>
    </source>
</evidence>
<dbReference type="EMBL" id="JAPDFW010000067">
    <property type="protein sequence ID" value="KAJ5074974.1"/>
    <property type="molecule type" value="Genomic_DNA"/>
</dbReference>
<protein>
    <submittedName>
        <fullName evidence="1">Uncharacterized protein</fullName>
    </submittedName>
</protein>
<reference evidence="1" key="1">
    <citation type="submission" date="2022-10" db="EMBL/GenBank/DDBJ databases">
        <title>Novel sulphate-reducing endosymbionts in the free-living metamonad Anaeramoeba.</title>
        <authorList>
            <person name="Jerlstrom-Hultqvist J."/>
            <person name="Cepicka I."/>
            <person name="Gallot-Lavallee L."/>
            <person name="Salas-Leiva D."/>
            <person name="Curtis B.A."/>
            <person name="Zahonova K."/>
            <person name="Pipaliya S."/>
            <person name="Dacks J."/>
            <person name="Roger A.J."/>
        </authorList>
    </citation>
    <scope>NUCLEOTIDE SEQUENCE</scope>
    <source>
        <strain evidence="1">BMAN</strain>
    </source>
</reference>
<dbReference type="AlphaFoldDB" id="A0A9Q0LM82"/>
<sequence length="98" mass="11725">MKKPRNLLKPIQKAILAAEKDIGAEFFDLKLKDLIFLKIIIEKEKQINKYSKNCKLKKLFNNKIQDFNSKINKSIIWKRHENARSRNLKGKRDDLMRK</sequence>